<dbReference type="InterPro" id="IPR006287">
    <property type="entry name" value="DJ-1"/>
</dbReference>
<dbReference type="PANTHER" id="PTHR48094:SF12">
    <property type="entry name" value="PARKINSON DISEASE PROTEIN 7 HOMOLOG"/>
    <property type="match status" value="1"/>
</dbReference>
<dbReference type="NCBIfam" id="TIGR01383">
    <property type="entry name" value="not_thiJ"/>
    <property type="match status" value="1"/>
</dbReference>
<dbReference type="InterPro" id="IPR050325">
    <property type="entry name" value="Prot/Nucl_acid_deglycase"/>
</dbReference>
<dbReference type="InterPro" id="IPR029062">
    <property type="entry name" value="Class_I_gatase-like"/>
</dbReference>
<evidence type="ECO:0000313" key="3">
    <source>
        <dbReference type="EMBL" id="SHF50593.1"/>
    </source>
</evidence>
<sequence>MAKVCVCLADGFEEVEGLTVVDILRRADQDVCMASVHGRLSVEGAHGIKVEADCTIESVDFSQMDMLVLPGGMPGTKNLGACSLLTGQLRNFYKEGKKIGAICAAPSILGDLRLLEGKKAACYPGFENRLRGASITSERVAVDGNIITSRGVGTAIPFALALAGILAGEEKAQEIKESIIYGHVKE</sequence>
<dbReference type="CDD" id="cd03135">
    <property type="entry name" value="GATase1_DJ-1"/>
    <property type="match status" value="1"/>
</dbReference>
<reference evidence="3 4" key="1">
    <citation type="submission" date="2016-11" db="EMBL/GenBank/DDBJ databases">
        <authorList>
            <person name="Jaros S."/>
            <person name="Januszkiewicz K."/>
            <person name="Wedrychowicz H."/>
        </authorList>
    </citation>
    <scope>NUCLEOTIDE SEQUENCE [LARGE SCALE GENOMIC DNA]</scope>
    <source>
        <strain evidence="3 4">DSM 17459</strain>
    </source>
</reference>
<dbReference type="GO" id="GO:0005737">
    <property type="term" value="C:cytoplasm"/>
    <property type="evidence" value="ECO:0007669"/>
    <property type="project" value="UniProtKB-ARBA"/>
</dbReference>
<dbReference type="Gene3D" id="3.40.50.880">
    <property type="match status" value="1"/>
</dbReference>
<dbReference type="PANTHER" id="PTHR48094">
    <property type="entry name" value="PROTEIN/NUCLEIC ACID DEGLYCASE DJ-1-RELATED"/>
    <property type="match status" value="1"/>
</dbReference>
<dbReference type="EMBL" id="FQVI01000035">
    <property type="protein sequence ID" value="SHF50593.1"/>
    <property type="molecule type" value="Genomic_DNA"/>
</dbReference>
<dbReference type="FunFam" id="3.40.50.880:FF:000015">
    <property type="entry name" value="Protein DJ-1 homolog C"/>
    <property type="match status" value="1"/>
</dbReference>
<dbReference type="SUPFAM" id="SSF52317">
    <property type="entry name" value="Class I glutamine amidotransferase-like"/>
    <property type="match status" value="1"/>
</dbReference>
<evidence type="ECO:0000313" key="4">
    <source>
        <dbReference type="Proteomes" id="UP000184245"/>
    </source>
</evidence>
<organism evidence="3 4">
    <name type="scientific">Lactonifactor longoviformis DSM 17459</name>
    <dbReference type="NCBI Taxonomy" id="1122155"/>
    <lineage>
        <taxon>Bacteria</taxon>
        <taxon>Bacillati</taxon>
        <taxon>Bacillota</taxon>
        <taxon>Clostridia</taxon>
        <taxon>Eubacteriales</taxon>
        <taxon>Clostridiaceae</taxon>
        <taxon>Lactonifactor</taxon>
    </lineage>
</organism>
<accession>A0A1M5C774</accession>
<evidence type="ECO:0000259" key="2">
    <source>
        <dbReference type="Pfam" id="PF01965"/>
    </source>
</evidence>
<keyword evidence="4" id="KW-1185">Reference proteome</keyword>
<dbReference type="AlphaFoldDB" id="A0A1M5C774"/>
<dbReference type="Proteomes" id="UP000184245">
    <property type="component" value="Unassembled WGS sequence"/>
</dbReference>
<dbReference type="Pfam" id="PF01965">
    <property type="entry name" value="DJ-1_PfpI"/>
    <property type="match status" value="1"/>
</dbReference>
<dbReference type="RefSeq" id="WP_072854542.1">
    <property type="nucleotide sequence ID" value="NZ_FQVI01000035.1"/>
</dbReference>
<gene>
    <name evidence="3" type="ORF">SAMN02745158_04003</name>
</gene>
<protein>
    <submittedName>
        <fullName evidence="3">4-methyl-5(B-hydroxyethyl)-thiazole monophosphate biosynthesis</fullName>
    </submittedName>
</protein>
<feature type="domain" description="DJ-1/PfpI" evidence="2">
    <location>
        <begin position="2"/>
        <end position="162"/>
    </location>
</feature>
<proteinExistence type="predicted"/>
<dbReference type="InterPro" id="IPR002818">
    <property type="entry name" value="DJ-1/PfpI"/>
</dbReference>
<evidence type="ECO:0000256" key="1">
    <source>
        <dbReference type="ARBA" id="ARBA00022737"/>
    </source>
</evidence>
<dbReference type="STRING" id="1122155.SAMN02745158_04003"/>
<keyword evidence="1" id="KW-0677">Repeat</keyword>
<name>A0A1M5C774_9CLOT</name>
<dbReference type="OrthoDB" id="9800516at2"/>